<protein>
    <submittedName>
        <fullName evidence="1">Uncharacterized protein</fullName>
    </submittedName>
</protein>
<sequence>MICSRCKEEIPAGESYDYFGQKLCEDCYMAALEPPRPCDPAAVSSATATRKQLGQRGTDGLTPIQKRIYEYIKEKGRATREELVAAFDLPRWELEKQFAVLRHCELVRATKEGNQIFLTLW</sequence>
<dbReference type="InterPro" id="IPR036390">
    <property type="entry name" value="WH_DNA-bd_sf"/>
</dbReference>
<evidence type="ECO:0000313" key="2">
    <source>
        <dbReference type="Proteomes" id="UP000441717"/>
    </source>
</evidence>
<dbReference type="AlphaFoldDB" id="A0A6N7IUU6"/>
<accession>A0A6N7IUU6</accession>
<name>A0A6N7IUU6_9FIRM</name>
<dbReference type="OrthoDB" id="5516583at2"/>
<evidence type="ECO:0000313" key="1">
    <source>
        <dbReference type="EMBL" id="MQL53852.1"/>
    </source>
</evidence>
<proteinExistence type="predicted"/>
<comment type="caution">
    <text evidence="1">The sequence shown here is derived from an EMBL/GenBank/DDBJ whole genome shotgun (WGS) entry which is preliminary data.</text>
</comment>
<dbReference type="RefSeq" id="WP_152948305.1">
    <property type="nucleotide sequence ID" value="NZ_WHYR01000073.1"/>
</dbReference>
<dbReference type="InterPro" id="IPR036388">
    <property type="entry name" value="WH-like_DNA-bd_sf"/>
</dbReference>
<dbReference type="Gene3D" id="1.10.10.10">
    <property type="entry name" value="Winged helix-like DNA-binding domain superfamily/Winged helix DNA-binding domain"/>
    <property type="match status" value="1"/>
</dbReference>
<dbReference type="SUPFAM" id="SSF46785">
    <property type="entry name" value="Winged helix' DNA-binding domain"/>
    <property type="match status" value="1"/>
</dbReference>
<organism evidence="1 2">
    <name type="scientific">Desulfofundulus thermobenzoicus</name>
    <dbReference type="NCBI Taxonomy" id="29376"/>
    <lineage>
        <taxon>Bacteria</taxon>
        <taxon>Bacillati</taxon>
        <taxon>Bacillota</taxon>
        <taxon>Clostridia</taxon>
        <taxon>Eubacteriales</taxon>
        <taxon>Peptococcaceae</taxon>
        <taxon>Desulfofundulus</taxon>
    </lineage>
</organism>
<reference evidence="1 2" key="1">
    <citation type="submission" date="2019-10" db="EMBL/GenBank/DDBJ databases">
        <title>Comparative genomics of sulfur disproportionating microorganisms.</title>
        <authorList>
            <person name="Ward L.M."/>
            <person name="Bertran E."/>
            <person name="Johnston D."/>
        </authorList>
    </citation>
    <scope>NUCLEOTIDE SEQUENCE [LARGE SCALE GENOMIC DNA]</scope>
    <source>
        <strain evidence="1 2">DSM 14055</strain>
    </source>
</reference>
<dbReference type="EMBL" id="WHYR01000073">
    <property type="protein sequence ID" value="MQL53852.1"/>
    <property type="molecule type" value="Genomic_DNA"/>
</dbReference>
<gene>
    <name evidence="1" type="ORF">GFC01_16635</name>
</gene>
<keyword evidence="2" id="KW-1185">Reference proteome</keyword>
<dbReference type="Proteomes" id="UP000441717">
    <property type="component" value="Unassembled WGS sequence"/>
</dbReference>